<dbReference type="KEGG" id="ehn:H9Q80_01285"/>
<feature type="domain" description="SseB protein N-terminal" evidence="1">
    <location>
        <begin position="12"/>
        <end position="139"/>
    </location>
</feature>
<dbReference type="InterPro" id="IPR009000">
    <property type="entry name" value="Transl_B-barrel_sf"/>
</dbReference>
<dbReference type="InterPro" id="IPR009839">
    <property type="entry name" value="SseB_N"/>
</dbReference>
<dbReference type="Pfam" id="PF07179">
    <property type="entry name" value="SseB"/>
    <property type="match status" value="1"/>
</dbReference>
<dbReference type="Gene3D" id="2.40.30.10">
    <property type="entry name" value="Translation factors"/>
    <property type="match status" value="1"/>
</dbReference>
<accession>A0A7G9GP87</accession>
<dbReference type="Pfam" id="PF14581">
    <property type="entry name" value="SseB_C"/>
    <property type="match status" value="1"/>
</dbReference>
<evidence type="ECO:0000259" key="2">
    <source>
        <dbReference type="Pfam" id="PF14581"/>
    </source>
</evidence>
<name>A0A7G9GP87_9FIRM</name>
<dbReference type="SUPFAM" id="SSF50447">
    <property type="entry name" value="Translation proteins"/>
    <property type="match status" value="1"/>
</dbReference>
<dbReference type="EMBL" id="CP060636">
    <property type="protein sequence ID" value="QNM12619.1"/>
    <property type="molecule type" value="Genomic_DNA"/>
</dbReference>
<evidence type="ECO:0000259" key="1">
    <source>
        <dbReference type="Pfam" id="PF07179"/>
    </source>
</evidence>
<keyword evidence="4" id="KW-1185">Reference proteome</keyword>
<dbReference type="InterPro" id="IPR027945">
    <property type="entry name" value="SseB_C"/>
</dbReference>
<protein>
    <submittedName>
        <fullName evidence="3">Enhanced serine sensitivity protein SseB</fullName>
    </submittedName>
</protein>
<reference evidence="3 4" key="1">
    <citation type="submission" date="2020-08" db="EMBL/GenBank/DDBJ databases">
        <authorList>
            <person name="Liu C."/>
            <person name="Sun Q."/>
        </authorList>
    </citation>
    <scope>NUCLEOTIDE SEQUENCE [LARGE SCALE GENOMIC DNA]</scope>
    <source>
        <strain evidence="3 4">NSJ-61</strain>
    </source>
</reference>
<organism evidence="3 4">
    <name type="scientific">[Eubacterium] hominis</name>
    <dbReference type="NCBI Taxonomy" id="2764325"/>
    <lineage>
        <taxon>Bacteria</taxon>
        <taxon>Bacillati</taxon>
        <taxon>Bacillota</taxon>
        <taxon>Erysipelotrichia</taxon>
        <taxon>Erysipelotrichales</taxon>
        <taxon>Erysipelotrichaceae</taxon>
        <taxon>Amedibacillus</taxon>
    </lineage>
</organism>
<feature type="domain" description="SseB protein C-terminal" evidence="2">
    <location>
        <begin position="156"/>
        <end position="256"/>
    </location>
</feature>
<dbReference type="RefSeq" id="WP_117536272.1">
    <property type="nucleotide sequence ID" value="NZ_CP060636.1"/>
</dbReference>
<gene>
    <name evidence="3" type="ORF">H9Q80_01285</name>
</gene>
<dbReference type="AlphaFoldDB" id="A0A7G9GP87"/>
<evidence type="ECO:0000313" key="3">
    <source>
        <dbReference type="EMBL" id="QNM12619.1"/>
    </source>
</evidence>
<dbReference type="Proteomes" id="UP000515856">
    <property type="component" value="Chromosome"/>
</dbReference>
<proteinExistence type="predicted"/>
<sequence>MDIQKPVTNPTLVEAMKHYDETQSLEDLNHMIDEVMKADFLCPVMMDIKEKPDENGTVTLKESTIIQFAMISNSNNESFFLAFTDWKELKKWQDVAQQQTVVMHFDDYASLVLKEDGNASGFVINPFHENKLFTKDLIANLKQQLDARTPVQKERVEKDETITYGQPKDDPNEMVQALKKAAKRIKDVHAIYLQFMVRNAEESWLLIVDHCGDQTTVFDQLAKAAMPYRKGFPIYFVPLHDDFSMNVVKNIEPFYKTLFYKKPVIKQAPVAIIEDCFAMKDGSCVLGVEVVQGSFQEGDLVDVMDGQEILFDCKIAGIEQPTGRIKTAGADQKGKYGAHFGFWIKDHTKEEFEKGYQLRK</sequence>
<evidence type="ECO:0000313" key="4">
    <source>
        <dbReference type="Proteomes" id="UP000515856"/>
    </source>
</evidence>